<dbReference type="Pfam" id="PF00266">
    <property type="entry name" value="Aminotran_5"/>
    <property type="match status" value="1"/>
</dbReference>
<organism evidence="7 8">
    <name type="scientific">Microthyrium microscopicum</name>
    <dbReference type="NCBI Taxonomy" id="703497"/>
    <lineage>
        <taxon>Eukaryota</taxon>
        <taxon>Fungi</taxon>
        <taxon>Dikarya</taxon>
        <taxon>Ascomycota</taxon>
        <taxon>Pezizomycotina</taxon>
        <taxon>Dothideomycetes</taxon>
        <taxon>Dothideomycetes incertae sedis</taxon>
        <taxon>Microthyriales</taxon>
        <taxon>Microthyriaceae</taxon>
        <taxon>Microthyrium</taxon>
    </lineage>
</organism>
<evidence type="ECO:0000313" key="8">
    <source>
        <dbReference type="Proteomes" id="UP000799302"/>
    </source>
</evidence>
<dbReference type="InterPro" id="IPR010111">
    <property type="entry name" value="Kynureninase"/>
</dbReference>
<protein>
    <recommendedName>
        <fullName evidence="4 5">Kynureninase</fullName>
        <ecNumber evidence="4 5">3.7.1.3</ecNumber>
    </recommendedName>
    <alternativeName>
        <fullName evidence="4">Biosynthesis of nicotinic acid protein 5</fullName>
    </alternativeName>
    <alternativeName>
        <fullName evidence="4">L-kynurenine hydrolase</fullName>
    </alternativeName>
</protein>
<accession>A0A6A6TZT3</accession>
<comment type="caution">
    <text evidence="4">Lacks conserved residue(s) required for the propagation of feature annotation.</text>
</comment>
<comment type="pathway">
    <text evidence="4 5">Cofactor biosynthesis; NAD(+) biosynthesis; quinolinate from L-kynurenine: step 2/3.</text>
</comment>
<comment type="similarity">
    <text evidence="4 5">Belongs to the kynureninase family.</text>
</comment>
<dbReference type="InterPro" id="IPR015421">
    <property type="entry name" value="PyrdxlP-dep_Trfase_major"/>
</dbReference>
<evidence type="ECO:0000256" key="4">
    <source>
        <dbReference type="HAMAP-Rule" id="MF_03017"/>
    </source>
</evidence>
<proteinExistence type="inferred from homology"/>
<keyword evidence="2 4" id="KW-0378">Hydrolase</keyword>
<dbReference type="InterPro" id="IPR000192">
    <property type="entry name" value="Aminotrans_V_dom"/>
</dbReference>
<dbReference type="InterPro" id="IPR015422">
    <property type="entry name" value="PyrdxlP-dep_Trfase_small"/>
</dbReference>
<dbReference type="GO" id="GO:0034354">
    <property type="term" value="P:'de novo' NAD+ biosynthetic process from L-tryptophan"/>
    <property type="evidence" value="ECO:0007669"/>
    <property type="project" value="UniProtKB-UniRule"/>
</dbReference>
<dbReference type="GO" id="GO:0030429">
    <property type="term" value="F:kynureninase activity"/>
    <property type="evidence" value="ECO:0007669"/>
    <property type="project" value="UniProtKB-UniRule"/>
</dbReference>
<dbReference type="Proteomes" id="UP000799302">
    <property type="component" value="Unassembled WGS sequence"/>
</dbReference>
<dbReference type="NCBIfam" id="TIGR01814">
    <property type="entry name" value="kynureninase"/>
    <property type="match status" value="1"/>
</dbReference>
<dbReference type="UniPathway" id="UPA00253">
    <property type="reaction ID" value="UER00329"/>
</dbReference>
<dbReference type="EMBL" id="MU004240">
    <property type="protein sequence ID" value="KAF2665565.1"/>
    <property type="molecule type" value="Genomic_DNA"/>
</dbReference>
<dbReference type="PANTHER" id="PTHR14084:SF0">
    <property type="entry name" value="KYNURENINASE"/>
    <property type="match status" value="1"/>
</dbReference>
<comment type="catalytic activity">
    <reaction evidence="4 5">
        <text>L-kynurenine + H2O = anthranilate + L-alanine + H(+)</text>
        <dbReference type="Rhea" id="RHEA:16813"/>
        <dbReference type="ChEBI" id="CHEBI:15377"/>
        <dbReference type="ChEBI" id="CHEBI:15378"/>
        <dbReference type="ChEBI" id="CHEBI:16567"/>
        <dbReference type="ChEBI" id="CHEBI:57959"/>
        <dbReference type="ChEBI" id="CHEBI:57972"/>
        <dbReference type="EC" id="3.7.1.3"/>
    </reaction>
</comment>
<comment type="cofactor">
    <cofactor evidence="4 5">
        <name>pyridoxal 5'-phosphate</name>
        <dbReference type="ChEBI" id="CHEBI:597326"/>
    </cofactor>
</comment>
<feature type="binding site" evidence="4">
    <location>
        <begin position="164"/>
        <end position="167"/>
    </location>
    <ligand>
        <name>pyridoxal 5'-phosphate</name>
        <dbReference type="ChEBI" id="CHEBI:597326"/>
    </ligand>
</feature>
<dbReference type="OrthoDB" id="5978656at2759"/>
<feature type="binding site" evidence="4">
    <location>
        <position position="137"/>
    </location>
    <ligand>
        <name>pyridoxal 5'-phosphate</name>
        <dbReference type="ChEBI" id="CHEBI:597326"/>
    </ligand>
</feature>
<dbReference type="GO" id="GO:0019441">
    <property type="term" value="P:L-tryptophan catabolic process to kynurenine"/>
    <property type="evidence" value="ECO:0007669"/>
    <property type="project" value="TreeGrafter"/>
</dbReference>
<feature type="binding site" evidence="4">
    <location>
        <position position="253"/>
    </location>
    <ligand>
        <name>pyridoxal 5'-phosphate</name>
        <dbReference type="ChEBI" id="CHEBI:597326"/>
    </ligand>
</feature>
<feature type="binding site" evidence="4">
    <location>
        <position position="250"/>
    </location>
    <ligand>
        <name>pyridoxal 5'-phosphate</name>
        <dbReference type="ChEBI" id="CHEBI:597326"/>
    </ligand>
</feature>
<evidence type="ECO:0000256" key="5">
    <source>
        <dbReference type="PIRNR" id="PIRNR038800"/>
    </source>
</evidence>
<dbReference type="GO" id="GO:0030170">
    <property type="term" value="F:pyridoxal phosphate binding"/>
    <property type="evidence" value="ECO:0007669"/>
    <property type="project" value="UniProtKB-UniRule"/>
</dbReference>
<evidence type="ECO:0000256" key="2">
    <source>
        <dbReference type="ARBA" id="ARBA00022801"/>
    </source>
</evidence>
<dbReference type="SUPFAM" id="SSF53383">
    <property type="entry name" value="PLP-dependent transferases"/>
    <property type="match status" value="1"/>
</dbReference>
<dbReference type="EC" id="3.7.1.3" evidence="4 5"/>
<keyword evidence="3 4" id="KW-0663">Pyridoxal phosphate</keyword>
<comment type="pathway">
    <text evidence="4 5">Amino-acid degradation; L-kynurenine degradation; L-alanine and anthranilate from L-kynurenine: step 1/1.</text>
</comment>
<dbReference type="InterPro" id="IPR015424">
    <property type="entry name" value="PyrdxlP-dep_Trfase"/>
</dbReference>
<dbReference type="GO" id="GO:0043420">
    <property type="term" value="P:anthranilate metabolic process"/>
    <property type="evidence" value="ECO:0007669"/>
    <property type="project" value="UniProtKB-UniRule"/>
</dbReference>
<feature type="binding site" evidence="4">
    <location>
        <position position="136"/>
    </location>
    <ligand>
        <name>pyridoxal 5'-phosphate</name>
        <dbReference type="ChEBI" id="CHEBI:597326"/>
    </ligand>
</feature>
<evidence type="ECO:0000313" key="7">
    <source>
        <dbReference type="EMBL" id="KAF2665565.1"/>
    </source>
</evidence>
<dbReference type="FunFam" id="3.40.640.10:FF:000031">
    <property type="entry name" value="Kynureninase"/>
    <property type="match status" value="1"/>
</dbReference>
<dbReference type="PIRSF" id="PIRSF038800">
    <property type="entry name" value="KYNU"/>
    <property type="match status" value="1"/>
</dbReference>
<comment type="subunit">
    <text evidence="4 5">Homodimer.</text>
</comment>
<keyword evidence="1 4" id="KW-0662">Pyridine nucleotide biosynthesis</keyword>
<dbReference type="HAMAP" id="MF_01970">
    <property type="entry name" value="Kynureninase"/>
    <property type="match status" value="1"/>
</dbReference>
<feature type="modified residue" description="N6-(pyridoxal phosphate)lysine" evidence="4">
    <location>
        <position position="276"/>
    </location>
</feature>
<reference evidence="7" key="1">
    <citation type="journal article" date="2020" name="Stud. Mycol.">
        <title>101 Dothideomycetes genomes: a test case for predicting lifestyles and emergence of pathogens.</title>
        <authorList>
            <person name="Haridas S."/>
            <person name="Albert R."/>
            <person name="Binder M."/>
            <person name="Bloem J."/>
            <person name="Labutti K."/>
            <person name="Salamov A."/>
            <person name="Andreopoulos B."/>
            <person name="Baker S."/>
            <person name="Barry K."/>
            <person name="Bills G."/>
            <person name="Bluhm B."/>
            <person name="Cannon C."/>
            <person name="Castanera R."/>
            <person name="Culley D."/>
            <person name="Daum C."/>
            <person name="Ezra D."/>
            <person name="Gonzalez J."/>
            <person name="Henrissat B."/>
            <person name="Kuo A."/>
            <person name="Liang C."/>
            <person name="Lipzen A."/>
            <person name="Lutzoni F."/>
            <person name="Magnuson J."/>
            <person name="Mondo S."/>
            <person name="Nolan M."/>
            <person name="Ohm R."/>
            <person name="Pangilinan J."/>
            <person name="Park H.-J."/>
            <person name="Ramirez L."/>
            <person name="Alfaro M."/>
            <person name="Sun H."/>
            <person name="Tritt A."/>
            <person name="Yoshinaga Y."/>
            <person name="Zwiers L.-H."/>
            <person name="Turgeon B."/>
            <person name="Goodwin S."/>
            <person name="Spatafora J."/>
            <person name="Crous P."/>
            <person name="Grigoriev I."/>
        </authorList>
    </citation>
    <scope>NUCLEOTIDE SEQUENCE</scope>
    <source>
        <strain evidence="7">CBS 115976</strain>
    </source>
</reference>
<feature type="binding site" evidence="4">
    <location>
        <position position="275"/>
    </location>
    <ligand>
        <name>pyridoxal 5'-phosphate</name>
        <dbReference type="ChEBI" id="CHEBI:597326"/>
    </ligand>
</feature>
<dbReference type="Pfam" id="PF22580">
    <property type="entry name" value="KYNU_C"/>
    <property type="match status" value="1"/>
</dbReference>
<dbReference type="AlphaFoldDB" id="A0A6A6TZT3"/>
<dbReference type="GO" id="GO:0005737">
    <property type="term" value="C:cytoplasm"/>
    <property type="evidence" value="ECO:0007669"/>
    <property type="project" value="UniProtKB-SubCell"/>
</dbReference>
<feature type="binding site" evidence="4">
    <location>
        <position position="334"/>
    </location>
    <ligand>
        <name>pyridoxal 5'-phosphate</name>
        <dbReference type="ChEBI" id="CHEBI:597326"/>
    </ligand>
</feature>
<comment type="subcellular location">
    <subcellularLocation>
        <location evidence="4 5">Cytoplasm</location>
    </subcellularLocation>
</comment>
<comment type="function">
    <text evidence="4 5">Catalyzes the cleavage of L-kynurenine (L-Kyn) and L-3-hydroxykynurenine (L-3OHKyn) into anthranilic acid (AA) and 3-hydroxyanthranilic acid (3-OHAA), respectively.</text>
</comment>
<evidence type="ECO:0000256" key="3">
    <source>
        <dbReference type="ARBA" id="ARBA00022898"/>
    </source>
</evidence>
<dbReference type="GO" id="GO:0097053">
    <property type="term" value="P:L-kynurenine catabolic process"/>
    <property type="evidence" value="ECO:0007669"/>
    <property type="project" value="UniProtKB-UniRule"/>
</dbReference>
<dbReference type="PANTHER" id="PTHR14084">
    <property type="entry name" value="KYNURENINASE"/>
    <property type="match status" value="1"/>
</dbReference>
<evidence type="ECO:0000256" key="1">
    <source>
        <dbReference type="ARBA" id="ARBA00022642"/>
    </source>
</evidence>
<dbReference type="Gene3D" id="3.90.1150.10">
    <property type="entry name" value="Aspartate Aminotransferase, domain 1"/>
    <property type="match status" value="1"/>
</dbReference>
<keyword evidence="4 5" id="KW-0963">Cytoplasm</keyword>
<evidence type="ECO:0000259" key="6">
    <source>
        <dbReference type="Pfam" id="PF00266"/>
    </source>
</evidence>
<name>A0A6A6TZT3_9PEZI</name>
<feature type="binding site" evidence="4">
    <location>
        <position position="362"/>
    </location>
    <ligand>
        <name>pyridoxal 5'-phosphate</name>
        <dbReference type="ChEBI" id="CHEBI:597326"/>
    </ligand>
</feature>
<keyword evidence="8" id="KW-1185">Reference proteome</keyword>
<dbReference type="Gene3D" id="3.40.640.10">
    <property type="entry name" value="Type I PLP-dependent aspartate aminotransferase-like (Major domain)"/>
    <property type="match status" value="1"/>
</dbReference>
<dbReference type="GO" id="GO:0019805">
    <property type="term" value="P:quinolinate biosynthetic process"/>
    <property type="evidence" value="ECO:0007669"/>
    <property type="project" value="UniProtKB-UniRule"/>
</dbReference>
<dbReference type="UniPathway" id="UPA00334">
    <property type="reaction ID" value="UER00455"/>
</dbReference>
<comment type="catalytic activity">
    <reaction evidence="5">
        <text>3-hydroxy-L-kynurenine + H2O = 3-hydroxyanthranilate + L-alanine + H(+)</text>
        <dbReference type="Rhea" id="RHEA:25143"/>
        <dbReference type="ChEBI" id="CHEBI:15377"/>
        <dbReference type="ChEBI" id="CHEBI:15378"/>
        <dbReference type="ChEBI" id="CHEBI:36559"/>
        <dbReference type="ChEBI" id="CHEBI:57972"/>
        <dbReference type="ChEBI" id="CHEBI:58125"/>
        <dbReference type="EC" id="3.7.1.3"/>
    </reaction>
</comment>
<sequence>MADIFDFGSLETPLSEKTAQKLDSEHGISQREHFVIPTQADLKRRTITASKNDTAQENHKSSIYVCGNSLGLQPKCTKTYIERYLSTWSTQGVYGHFKSLDDELTKPWMNIDDQASAAMAPIVGATPNEVAVMETLTANLHFLLASFYKPTAYKYKILIEGKAFPSDHFAVQSHLAQHNYSAREALVLLEPDDSDKHYFSTQHILDTITEHAGSLALILLPGIHFYSGQFFDIKNITAHAHAHNVLIGWDLAHAAGNVPLQLHDWDVDFAAWCTYKYLNSGPGCIGALFVHDRHTAVANSPEKALESSSAPNDVLTGGLEAEKRFGFRHRLCGWWGSSKTTRFEMDNVFVPIAGAAGWQVSNPSALDTTSVLASLSVFERAGSVVELRKRSVLLTGYLEYLLLNWPTVDGGQRPYTLLTPVNPEERGAQISVRLDPGLLDGVVVDLEAEAVVVDERKPDVIRVAPTPLYNTFSDVWNFVDILSRSLEKRRKAS</sequence>
<feature type="domain" description="Aminotransferase class V" evidence="6">
    <location>
        <begin position="105"/>
        <end position="294"/>
    </location>
</feature>
<gene>
    <name evidence="4" type="primary">BNA5</name>
    <name evidence="7" type="ORF">BT63DRAFT_391800</name>
</gene>